<organism evidence="2 3">
    <name type="scientific">Plakobranchus ocellatus</name>
    <dbReference type="NCBI Taxonomy" id="259542"/>
    <lineage>
        <taxon>Eukaryota</taxon>
        <taxon>Metazoa</taxon>
        <taxon>Spiralia</taxon>
        <taxon>Lophotrochozoa</taxon>
        <taxon>Mollusca</taxon>
        <taxon>Gastropoda</taxon>
        <taxon>Heterobranchia</taxon>
        <taxon>Euthyneura</taxon>
        <taxon>Panpulmonata</taxon>
        <taxon>Sacoglossa</taxon>
        <taxon>Placobranchoidea</taxon>
        <taxon>Plakobranchidae</taxon>
        <taxon>Plakobranchus</taxon>
    </lineage>
</organism>
<accession>A0AAV4CKC4</accession>
<sequence length="107" mass="11731">MSANNGALDSEGFGFEPRSRRHNRGGGFQELSISGVVRVLLKTLCFPLVYCERRGSLCEYAGKRARTRDRRSLQISRKVRPEICRNLSVAGSSSATGVLALTESLKA</sequence>
<dbReference type="Proteomes" id="UP000735302">
    <property type="component" value="Unassembled WGS sequence"/>
</dbReference>
<protein>
    <submittedName>
        <fullName evidence="2">Uncharacterized protein</fullName>
    </submittedName>
</protein>
<comment type="caution">
    <text evidence="2">The sequence shown here is derived from an EMBL/GenBank/DDBJ whole genome shotgun (WGS) entry which is preliminary data.</text>
</comment>
<evidence type="ECO:0000313" key="2">
    <source>
        <dbReference type="EMBL" id="GFO32438.1"/>
    </source>
</evidence>
<reference evidence="2 3" key="1">
    <citation type="journal article" date="2021" name="Elife">
        <title>Chloroplast acquisition without the gene transfer in kleptoplastic sea slugs, Plakobranchus ocellatus.</title>
        <authorList>
            <person name="Maeda T."/>
            <person name="Takahashi S."/>
            <person name="Yoshida T."/>
            <person name="Shimamura S."/>
            <person name="Takaki Y."/>
            <person name="Nagai Y."/>
            <person name="Toyoda A."/>
            <person name="Suzuki Y."/>
            <person name="Arimoto A."/>
            <person name="Ishii H."/>
            <person name="Satoh N."/>
            <person name="Nishiyama T."/>
            <person name="Hasebe M."/>
            <person name="Maruyama T."/>
            <person name="Minagawa J."/>
            <person name="Obokata J."/>
            <person name="Shigenobu S."/>
        </authorList>
    </citation>
    <scope>NUCLEOTIDE SEQUENCE [LARGE SCALE GENOMIC DNA]</scope>
</reference>
<dbReference type="EMBL" id="BLXT01006630">
    <property type="protein sequence ID" value="GFO32438.1"/>
    <property type="molecule type" value="Genomic_DNA"/>
</dbReference>
<dbReference type="AlphaFoldDB" id="A0AAV4CKC4"/>
<keyword evidence="3" id="KW-1185">Reference proteome</keyword>
<gene>
    <name evidence="2" type="ORF">PoB_005894300</name>
</gene>
<evidence type="ECO:0000313" key="3">
    <source>
        <dbReference type="Proteomes" id="UP000735302"/>
    </source>
</evidence>
<proteinExistence type="predicted"/>
<feature type="region of interest" description="Disordered" evidence="1">
    <location>
        <begin position="1"/>
        <end position="27"/>
    </location>
</feature>
<name>A0AAV4CKC4_9GAST</name>
<evidence type="ECO:0000256" key="1">
    <source>
        <dbReference type="SAM" id="MobiDB-lite"/>
    </source>
</evidence>